<dbReference type="InterPro" id="IPR036770">
    <property type="entry name" value="Ankyrin_rpt-contain_sf"/>
</dbReference>
<name>A0ABS0SQZ0_9FLAO</name>
<evidence type="ECO:0000256" key="1">
    <source>
        <dbReference type="PROSITE-ProRule" id="PRU00023"/>
    </source>
</evidence>
<dbReference type="InterPro" id="IPR002110">
    <property type="entry name" value="Ankyrin_rpt"/>
</dbReference>
<evidence type="ECO:0000313" key="2">
    <source>
        <dbReference type="EMBL" id="MBI1648139.1"/>
    </source>
</evidence>
<dbReference type="PROSITE" id="PS50088">
    <property type="entry name" value="ANK_REPEAT"/>
    <property type="match status" value="1"/>
</dbReference>
<dbReference type="PROSITE" id="PS50297">
    <property type="entry name" value="ANK_REP_REGION"/>
    <property type="match status" value="1"/>
</dbReference>
<sequence>MYKFNDVVDAIEQNNLPQLKKIYAVQPSLFFEDYKDVLESALHSMAAFGNPEMLDWLYSKVKFDVDLSDKGYLSPLGEAAGYGNIATVQWLLSHNAKVDGKDTDLLSPLMCAAMEGHTDIVKLLIEHNANVNRMHRKLGILPLDYAKSFTEIARLLKSKGAKALSQLPDWVDNPIEGVGILTYITVQLGKIFPLDIENKGNVAIKMVQGSKIKRRVLFTFGLYALQQPMIELCLVLPEYWNFYNTKGTNLFPVHFLKEAITLIQSGKSIKEGDYLLLDTPPFNTLTAPEGLAGFYVSDVTWNKTQEEEEDEEPEEDTDDEVTILSLIPIKKTKKGFTPLDKEKARNAGWAKLTLNV</sequence>
<dbReference type="Pfam" id="PF12796">
    <property type="entry name" value="Ank_2"/>
    <property type="match status" value="1"/>
</dbReference>
<dbReference type="RefSeq" id="WP_198467697.1">
    <property type="nucleotide sequence ID" value="NZ_JAEFDC010000020.1"/>
</dbReference>
<proteinExistence type="predicted"/>
<protein>
    <submittedName>
        <fullName evidence="2">Ankyrin repeat domain-containing protein</fullName>
    </submittedName>
</protein>
<dbReference type="SMART" id="SM00248">
    <property type="entry name" value="ANK"/>
    <property type="match status" value="3"/>
</dbReference>
<evidence type="ECO:0000313" key="3">
    <source>
        <dbReference type="Proteomes" id="UP000641139"/>
    </source>
</evidence>
<dbReference type="EMBL" id="JAEFDC010000020">
    <property type="protein sequence ID" value="MBI1648139.1"/>
    <property type="molecule type" value="Genomic_DNA"/>
</dbReference>
<dbReference type="SUPFAM" id="SSF48403">
    <property type="entry name" value="Ankyrin repeat"/>
    <property type="match status" value="1"/>
</dbReference>
<keyword evidence="3" id="KW-1185">Reference proteome</keyword>
<dbReference type="PANTHER" id="PTHR46224">
    <property type="entry name" value="ANKYRIN REPEAT FAMILY PROTEIN"/>
    <property type="match status" value="1"/>
</dbReference>
<reference evidence="2 3" key="1">
    <citation type="journal article" date="2021" name="Int. J. Syst. Evol. Microbiol.">
        <title>Capnocytophaga periodontitidis sp. nov., isolated from subgingival plaque of periodontitis patient.</title>
        <authorList>
            <person name="Zhang Y."/>
            <person name="Qiao D."/>
            <person name="Shi W."/>
            <person name="Wu D."/>
            <person name="Cai M."/>
        </authorList>
    </citation>
    <scope>NUCLEOTIDE SEQUENCE [LARGE SCALE GENOMIC DNA]</scope>
    <source>
        <strain evidence="2 3">051621</strain>
    </source>
</reference>
<gene>
    <name evidence="2" type="ORF">I7X30_13890</name>
</gene>
<keyword evidence="1" id="KW-0040">ANK repeat</keyword>
<dbReference type="InterPro" id="IPR051616">
    <property type="entry name" value="Cul2-RING_E3_ligase_SR"/>
</dbReference>
<comment type="caution">
    <text evidence="2">The sequence shown here is derived from an EMBL/GenBank/DDBJ whole genome shotgun (WGS) entry which is preliminary data.</text>
</comment>
<accession>A0ABS0SQZ0</accession>
<organism evidence="2 3">
    <name type="scientific">Capnocytophaga periodontitidis</name>
    <dbReference type="NCBI Taxonomy" id="2795027"/>
    <lineage>
        <taxon>Bacteria</taxon>
        <taxon>Pseudomonadati</taxon>
        <taxon>Bacteroidota</taxon>
        <taxon>Flavobacteriia</taxon>
        <taxon>Flavobacteriales</taxon>
        <taxon>Flavobacteriaceae</taxon>
        <taxon>Capnocytophaga</taxon>
    </lineage>
</organism>
<dbReference type="Proteomes" id="UP000641139">
    <property type="component" value="Unassembled WGS sequence"/>
</dbReference>
<dbReference type="Gene3D" id="1.25.40.20">
    <property type="entry name" value="Ankyrin repeat-containing domain"/>
    <property type="match status" value="1"/>
</dbReference>
<dbReference type="PANTHER" id="PTHR46224:SF64">
    <property type="entry name" value="IQ MOTIF AND ANKYRIN REPEAT DOMAIN-CONTAINING PROTEIN 1"/>
    <property type="match status" value="1"/>
</dbReference>
<feature type="repeat" description="ANK" evidence="1">
    <location>
        <begin position="104"/>
        <end position="136"/>
    </location>
</feature>